<sequence length="137" mass="14782">MLPSPGFALQQACVATLKANATLRSLLGGERIYDAPPARPPYPYVIVGPHTLRDFSSSESFGKEHIFTISAYSRSAGLREAYVLAEAISAALTTASLSLTGHHLVLFRFDTADIRREADALTSRASITFRAISEPIS</sequence>
<name>A0A1W9HQQ1_9HYPH</name>
<dbReference type="RefSeq" id="WP_376799963.1">
    <property type="nucleotide sequence ID" value="NZ_DBNB01000008.1"/>
</dbReference>
<reference evidence="1 2" key="1">
    <citation type="journal article" date="2017" name="Water Res.">
        <title>Comammox in drinking water systems.</title>
        <authorList>
            <person name="Wang Y."/>
            <person name="Ma L."/>
            <person name="Mao Y."/>
            <person name="Jiang X."/>
            <person name="Xia Y."/>
            <person name="Yu K."/>
            <person name="Li B."/>
            <person name="Zhang T."/>
        </authorList>
    </citation>
    <scope>NUCLEOTIDE SEQUENCE [LARGE SCALE GENOMIC DNA]</scope>
    <source>
        <strain evidence="1">SG_bin8</strain>
    </source>
</reference>
<gene>
    <name evidence="1" type="ORF">A4S15_03230</name>
</gene>
<proteinExistence type="predicted"/>
<dbReference type="STRING" id="1827387.A4S15_03230"/>
<dbReference type="EMBL" id="LWDL01000031">
    <property type="protein sequence ID" value="OQW49733.1"/>
    <property type="molecule type" value="Genomic_DNA"/>
</dbReference>
<protein>
    <recommendedName>
        <fullName evidence="3">DUF3168 domain-containing protein</fullName>
    </recommendedName>
</protein>
<dbReference type="AlphaFoldDB" id="A0A1W9HQQ1"/>
<comment type="caution">
    <text evidence="1">The sequence shown here is derived from an EMBL/GenBank/DDBJ whole genome shotgun (WGS) entry which is preliminary data.</text>
</comment>
<accession>A0A1W9HQQ1</accession>
<evidence type="ECO:0000313" key="1">
    <source>
        <dbReference type="EMBL" id="OQW49733.1"/>
    </source>
</evidence>
<dbReference type="InterPro" id="IPR053745">
    <property type="entry name" value="Viral_Tail_Comp_sf"/>
</dbReference>
<dbReference type="Proteomes" id="UP000192872">
    <property type="component" value="Unassembled WGS sequence"/>
</dbReference>
<evidence type="ECO:0008006" key="3">
    <source>
        <dbReference type="Google" id="ProtNLM"/>
    </source>
</evidence>
<dbReference type="InterPro" id="IPR021508">
    <property type="entry name" value="Gp17-like"/>
</dbReference>
<evidence type="ECO:0000313" key="2">
    <source>
        <dbReference type="Proteomes" id="UP000192872"/>
    </source>
</evidence>
<dbReference type="Gene3D" id="3.30.2000.30">
    <property type="match status" value="1"/>
</dbReference>
<organism evidence="1 2">
    <name type="scientific">Candidatus Raskinella chloraquaticus</name>
    <dbReference type="NCBI Taxonomy" id="1951219"/>
    <lineage>
        <taxon>Bacteria</taxon>
        <taxon>Pseudomonadati</taxon>
        <taxon>Pseudomonadota</taxon>
        <taxon>Alphaproteobacteria</taxon>
        <taxon>Hyphomicrobiales</taxon>
        <taxon>Phreatobacteraceae</taxon>
        <taxon>Candidatus Raskinella</taxon>
    </lineage>
</organism>
<dbReference type="Pfam" id="PF11367">
    <property type="entry name" value="Tail_completion_gp17"/>
    <property type="match status" value="1"/>
</dbReference>